<sequence>MFYALSSWNSIASLLNELVVEESNLVLNATNVPGEENSEEKNRIRERAVKHVNMLFLIRVLPNCREGIEIVPELLDSYLSVRESKGHPLRPEV</sequence>
<accession>A0A9N8WRF0</accession>
<keyword evidence="2" id="KW-1185">Reference proteome</keyword>
<gene>
    <name evidence="1" type="ORF">FMOSSE_LOCUS3689</name>
</gene>
<dbReference type="AlphaFoldDB" id="A0A9N8WRF0"/>
<proteinExistence type="predicted"/>
<dbReference type="Proteomes" id="UP000789375">
    <property type="component" value="Unassembled WGS sequence"/>
</dbReference>
<reference evidence="1" key="1">
    <citation type="submission" date="2021-06" db="EMBL/GenBank/DDBJ databases">
        <authorList>
            <person name="Kallberg Y."/>
            <person name="Tangrot J."/>
            <person name="Rosling A."/>
        </authorList>
    </citation>
    <scope>NUCLEOTIDE SEQUENCE</scope>
    <source>
        <strain evidence="1">87-6 pot B 2015</strain>
    </source>
</reference>
<comment type="caution">
    <text evidence="1">The sequence shown here is derived from an EMBL/GenBank/DDBJ whole genome shotgun (WGS) entry which is preliminary data.</text>
</comment>
<organism evidence="1 2">
    <name type="scientific">Funneliformis mosseae</name>
    <name type="common">Endomycorrhizal fungus</name>
    <name type="synonym">Glomus mosseae</name>
    <dbReference type="NCBI Taxonomy" id="27381"/>
    <lineage>
        <taxon>Eukaryota</taxon>
        <taxon>Fungi</taxon>
        <taxon>Fungi incertae sedis</taxon>
        <taxon>Mucoromycota</taxon>
        <taxon>Glomeromycotina</taxon>
        <taxon>Glomeromycetes</taxon>
        <taxon>Glomerales</taxon>
        <taxon>Glomeraceae</taxon>
        <taxon>Funneliformis</taxon>
    </lineage>
</organism>
<protein>
    <submittedName>
        <fullName evidence="1">1822_t:CDS:1</fullName>
    </submittedName>
</protein>
<dbReference type="EMBL" id="CAJVPP010000569">
    <property type="protein sequence ID" value="CAG8494126.1"/>
    <property type="molecule type" value="Genomic_DNA"/>
</dbReference>
<name>A0A9N8WRF0_FUNMO</name>
<evidence type="ECO:0000313" key="1">
    <source>
        <dbReference type="EMBL" id="CAG8494126.1"/>
    </source>
</evidence>
<evidence type="ECO:0000313" key="2">
    <source>
        <dbReference type="Proteomes" id="UP000789375"/>
    </source>
</evidence>